<dbReference type="Gene3D" id="2.20.70.10">
    <property type="match status" value="1"/>
</dbReference>
<feature type="compositionally biased region" description="Polar residues" evidence="1">
    <location>
        <begin position="116"/>
        <end position="142"/>
    </location>
</feature>
<dbReference type="SMART" id="SM00456">
    <property type="entry name" value="WW"/>
    <property type="match status" value="1"/>
</dbReference>
<keyword evidence="3" id="KW-1185">Reference proteome</keyword>
<feature type="domain" description="WW" evidence="2">
    <location>
        <begin position="17"/>
        <end position="44"/>
    </location>
</feature>
<reference evidence="4" key="1">
    <citation type="submission" date="2022-11" db="UniProtKB">
        <authorList>
            <consortium name="WormBaseParasite"/>
        </authorList>
    </citation>
    <scope>IDENTIFICATION</scope>
</reference>
<feature type="compositionally biased region" description="Polar residues" evidence="1">
    <location>
        <begin position="206"/>
        <end position="226"/>
    </location>
</feature>
<feature type="compositionally biased region" description="Low complexity" evidence="1">
    <location>
        <begin position="171"/>
        <end position="187"/>
    </location>
</feature>
<evidence type="ECO:0000313" key="4">
    <source>
        <dbReference type="WBParaSite" id="jg21099.2"/>
    </source>
</evidence>
<protein>
    <submittedName>
        <fullName evidence="4">WW domain-containing protein</fullName>
    </submittedName>
</protein>
<feature type="region of interest" description="Disordered" evidence="1">
    <location>
        <begin position="97"/>
        <end position="290"/>
    </location>
</feature>
<accession>A0A915DL04</accession>
<dbReference type="CDD" id="cd00201">
    <property type="entry name" value="WW"/>
    <property type="match status" value="1"/>
</dbReference>
<organism evidence="3 4">
    <name type="scientific">Ditylenchus dipsaci</name>
    <dbReference type="NCBI Taxonomy" id="166011"/>
    <lineage>
        <taxon>Eukaryota</taxon>
        <taxon>Metazoa</taxon>
        <taxon>Ecdysozoa</taxon>
        <taxon>Nematoda</taxon>
        <taxon>Chromadorea</taxon>
        <taxon>Rhabditida</taxon>
        <taxon>Tylenchina</taxon>
        <taxon>Tylenchomorpha</taxon>
        <taxon>Sphaerularioidea</taxon>
        <taxon>Anguinidae</taxon>
        <taxon>Anguininae</taxon>
        <taxon>Ditylenchus</taxon>
    </lineage>
</organism>
<feature type="compositionally biased region" description="Low complexity" evidence="1">
    <location>
        <begin position="227"/>
        <end position="240"/>
    </location>
</feature>
<dbReference type="Pfam" id="PF00397">
    <property type="entry name" value="WW"/>
    <property type="match status" value="1"/>
</dbReference>
<dbReference type="PROSITE" id="PS01159">
    <property type="entry name" value="WW_DOMAIN_1"/>
    <property type="match status" value="1"/>
</dbReference>
<dbReference type="Proteomes" id="UP000887574">
    <property type="component" value="Unplaced"/>
</dbReference>
<evidence type="ECO:0000313" key="3">
    <source>
        <dbReference type="Proteomes" id="UP000887574"/>
    </source>
</evidence>
<name>A0A915DL04_9BILA</name>
<dbReference type="WBParaSite" id="jg21099.2">
    <property type="protein sequence ID" value="jg21099.2"/>
    <property type="gene ID" value="jg21099"/>
</dbReference>
<proteinExistence type="predicted"/>
<dbReference type="InterPro" id="IPR036020">
    <property type="entry name" value="WW_dom_sf"/>
</dbReference>
<evidence type="ECO:0000256" key="1">
    <source>
        <dbReference type="SAM" id="MobiDB-lite"/>
    </source>
</evidence>
<feature type="compositionally biased region" description="Low complexity" evidence="1">
    <location>
        <begin position="97"/>
        <end position="115"/>
    </location>
</feature>
<feature type="compositionally biased region" description="Polar residues" evidence="1">
    <location>
        <begin position="242"/>
        <end position="281"/>
    </location>
</feature>
<evidence type="ECO:0000259" key="2">
    <source>
        <dbReference type="PROSITE" id="PS50020"/>
    </source>
</evidence>
<dbReference type="SUPFAM" id="SSF51045">
    <property type="entry name" value="WW domain"/>
    <property type="match status" value="1"/>
</dbReference>
<dbReference type="PROSITE" id="PS50020">
    <property type="entry name" value="WW_DOMAIN_2"/>
    <property type="match status" value="1"/>
</dbReference>
<sequence>MEGSSPKMVRLKEFGVWSEQTSSSGKRYYYNRESEISQWEKPIEWKEHEKALTAKQGAVKAVKTVSTATKSSITSQQQSTICRPVNNNHVASTSDITATSTTNTPTAANNQTASSISRQPQQHTSSKLPTNGPVSSTSTPLQHNHHNNRSNGSLKRGREEERHHHRHSQGSNSTPNNNNNNSTSSTPAAKISRPSNGNGGGGVTPQLPSALTTTVTSSIRHVPTQNSFSSGPSPFSTPKFVSQIQSSAHTLPVPTSTVPESITRTPNVGTNQQNSATTPADNSPKDGLTSFSKALITPTSAVQAPMVDSKEVVLTTSIVPIPTANHSIGLKKEQELVVAAPVFREERYLKFYNAELTAHRRNWSSEGYALEARKYAERNSKQSANLALVDNDINSVRSLLKTAEVRCLLLNQKLQFVRDQICSLEAKSHSM</sequence>
<dbReference type="AlphaFoldDB" id="A0A915DL04"/>
<dbReference type="InterPro" id="IPR001202">
    <property type="entry name" value="WW_dom"/>
</dbReference>